<dbReference type="InterPro" id="IPR025669">
    <property type="entry name" value="AAA_dom"/>
</dbReference>
<dbReference type="SUPFAM" id="SSF52540">
    <property type="entry name" value="P-loop containing nucleoside triphosphate hydrolases"/>
    <property type="match status" value="1"/>
</dbReference>
<reference evidence="2 3" key="1">
    <citation type="submission" date="2012-10" db="EMBL/GenBank/DDBJ databases">
        <authorList>
            <person name="Harkins D.M."/>
            <person name="Durkin A.S."/>
            <person name="Brinkac L.M."/>
            <person name="Haft D.H."/>
            <person name="Selengut J.D."/>
            <person name="Sanka R."/>
            <person name="DePew J."/>
            <person name="Purushe J."/>
            <person name="Chanthongthip A."/>
            <person name="Lattana O."/>
            <person name="Phetsouvanh R."/>
            <person name="Newton P.N."/>
            <person name="Vinetz J.M."/>
            <person name="Sutton G.G."/>
            <person name="Nierman W.C."/>
            <person name="Fouts D.E."/>
        </authorList>
    </citation>
    <scope>NUCLEOTIDE SEQUENCE [LARGE SCALE GENOMIC DNA]</scope>
    <source>
        <strain evidence="2 3">UI 12758</strain>
    </source>
</reference>
<dbReference type="Pfam" id="PF13614">
    <property type="entry name" value="AAA_31"/>
    <property type="match status" value="1"/>
</dbReference>
<protein>
    <submittedName>
        <fullName evidence="2">CobQ/CobB/MinD/ParA nucleotide binding domain protein</fullName>
    </submittedName>
</protein>
<sequence>MGHNIITIANPKGGVSKTTTTGHLSMAIARKKSVLAVDFDQQKDLSKMFFFGETDNFFEMANIFTLLKYETTLSETIRNKYNVDIIVSAPSLQNFQSYASKNIEVITRTKEILRESNHDFVIIDTPGSGSFETTSALLAADIVIIPVIPHRWSLDTLKVFFKNINETMKQTTSTLTSIFILPSIWGNSNRSEQIYKDLYSIPEFLDLLKHQEDGFDLLPKPEILEPIFQSNTVRDRSEFGEPLAEGTQGKISYDNLADKLISFCSQKQPITFSRH</sequence>
<dbReference type="InterPro" id="IPR050678">
    <property type="entry name" value="DNA_Partitioning_ATPase"/>
</dbReference>
<gene>
    <name evidence="2" type="ORF">LEP1GSC105_4227</name>
</gene>
<dbReference type="CDD" id="cd02042">
    <property type="entry name" value="ParAB_family"/>
    <property type="match status" value="1"/>
</dbReference>
<comment type="caution">
    <text evidence="2">The sequence shown here is derived from an EMBL/GenBank/DDBJ whole genome shotgun (WGS) entry which is preliminary data.</text>
</comment>
<dbReference type="Proteomes" id="UP000001340">
    <property type="component" value="Unassembled WGS sequence"/>
</dbReference>
<feature type="domain" description="AAA" evidence="1">
    <location>
        <begin position="4"/>
        <end position="175"/>
    </location>
</feature>
<dbReference type="PANTHER" id="PTHR13696">
    <property type="entry name" value="P-LOOP CONTAINING NUCLEOSIDE TRIPHOSPHATE HYDROLASE"/>
    <property type="match status" value="1"/>
</dbReference>
<dbReference type="RefSeq" id="WP_000509933.1">
    <property type="nucleotide sequence ID" value="NZ_AHNR02000039.1"/>
</dbReference>
<dbReference type="Gene3D" id="3.40.50.300">
    <property type="entry name" value="P-loop containing nucleotide triphosphate hydrolases"/>
    <property type="match status" value="1"/>
</dbReference>
<dbReference type="InterPro" id="IPR027417">
    <property type="entry name" value="P-loop_NTPase"/>
</dbReference>
<organism evidence="2 3">
    <name type="scientific">Leptospira interrogans str. UI 12758</name>
    <dbReference type="NCBI Taxonomy" id="1049938"/>
    <lineage>
        <taxon>Bacteria</taxon>
        <taxon>Pseudomonadati</taxon>
        <taxon>Spirochaetota</taxon>
        <taxon>Spirochaetia</taxon>
        <taxon>Leptospirales</taxon>
        <taxon>Leptospiraceae</taxon>
        <taxon>Leptospira</taxon>
    </lineage>
</organism>
<evidence type="ECO:0000313" key="2">
    <source>
        <dbReference type="EMBL" id="EKR55084.1"/>
    </source>
</evidence>
<dbReference type="PANTHER" id="PTHR13696:SF52">
    <property type="entry name" value="PARA FAMILY PROTEIN CT_582"/>
    <property type="match status" value="1"/>
</dbReference>
<evidence type="ECO:0000313" key="3">
    <source>
        <dbReference type="Proteomes" id="UP000001340"/>
    </source>
</evidence>
<dbReference type="EMBL" id="AHNR02000039">
    <property type="protein sequence ID" value="EKR55084.1"/>
    <property type="molecule type" value="Genomic_DNA"/>
</dbReference>
<dbReference type="AlphaFoldDB" id="A0A0E2D4Y4"/>
<evidence type="ECO:0000259" key="1">
    <source>
        <dbReference type="Pfam" id="PF13614"/>
    </source>
</evidence>
<proteinExistence type="predicted"/>
<name>A0A0E2D4Y4_LEPIR</name>
<accession>A0A0E2D4Y4</accession>